<comment type="subcellular location">
    <subcellularLocation>
        <location evidence="1">Nucleus</location>
    </subcellularLocation>
</comment>
<dbReference type="InterPro" id="IPR001163">
    <property type="entry name" value="Sm_dom_euk/arc"/>
</dbReference>
<evidence type="ECO:0000256" key="5">
    <source>
        <dbReference type="ARBA" id="ARBA00022884"/>
    </source>
</evidence>
<dbReference type="GO" id="GO:0000398">
    <property type="term" value="P:mRNA splicing, via spliceosome"/>
    <property type="evidence" value="ECO:0007669"/>
    <property type="project" value="TreeGrafter"/>
</dbReference>
<dbReference type="InterPro" id="IPR047575">
    <property type="entry name" value="Sm"/>
</dbReference>
<evidence type="ECO:0000313" key="13">
    <source>
        <dbReference type="Proteomes" id="UP001150062"/>
    </source>
</evidence>
<dbReference type="EMBL" id="JAOAOG010000209">
    <property type="protein sequence ID" value="KAJ6240364.1"/>
    <property type="molecule type" value="Genomic_DNA"/>
</dbReference>
<evidence type="ECO:0000313" key="10">
    <source>
        <dbReference type="EMBL" id="KAJ3432412.1"/>
    </source>
</evidence>
<proteinExistence type="inferred from homology"/>
<dbReference type="Pfam" id="PF01423">
    <property type="entry name" value="LSM"/>
    <property type="match status" value="1"/>
</dbReference>
<dbReference type="SMART" id="SM00651">
    <property type="entry name" value="Sm"/>
    <property type="match status" value="1"/>
</dbReference>
<keyword evidence="3" id="KW-0507">mRNA processing</keyword>
<evidence type="ECO:0000313" key="12">
    <source>
        <dbReference type="Proteomes" id="UP001146793"/>
    </source>
</evidence>
<dbReference type="GO" id="GO:0046540">
    <property type="term" value="C:U4/U6 x U5 tri-snRNP complex"/>
    <property type="evidence" value="ECO:0007669"/>
    <property type="project" value="TreeGrafter"/>
</dbReference>
<evidence type="ECO:0000259" key="9">
    <source>
        <dbReference type="PROSITE" id="PS52002"/>
    </source>
</evidence>
<keyword evidence="6" id="KW-0508">mRNA splicing</keyword>
<dbReference type="GO" id="GO:0003723">
    <property type="term" value="F:RNA binding"/>
    <property type="evidence" value="ECO:0007669"/>
    <property type="project" value="UniProtKB-KW"/>
</dbReference>
<dbReference type="GO" id="GO:1990726">
    <property type="term" value="C:Lsm1-7-Pat1 complex"/>
    <property type="evidence" value="ECO:0007669"/>
    <property type="project" value="TreeGrafter"/>
</dbReference>
<evidence type="ECO:0000256" key="2">
    <source>
        <dbReference type="ARBA" id="ARBA00006850"/>
    </source>
</evidence>
<keyword evidence="8" id="KW-0687">Ribonucleoprotein</keyword>
<dbReference type="Proteomes" id="UP001150062">
    <property type="component" value="Unassembled WGS sequence"/>
</dbReference>
<dbReference type="GO" id="GO:0071011">
    <property type="term" value="C:precatalytic spliceosome"/>
    <property type="evidence" value="ECO:0007669"/>
    <property type="project" value="TreeGrafter"/>
</dbReference>
<evidence type="ECO:0000256" key="8">
    <source>
        <dbReference type="ARBA" id="ARBA00023274"/>
    </source>
</evidence>
<dbReference type="Gene3D" id="2.30.30.100">
    <property type="match status" value="1"/>
</dbReference>
<dbReference type="PANTHER" id="PTHR13829:SF2">
    <property type="entry name" value="U6 SNRNA-ASSOCIATED SM-LIKE PROTEIN LSM2"/>
    <property type="match status" value="1"/>
</dbReference>
<dbReference type="Proteomes" id="UP001146793">
    <property type="component" value="Unassembled WGS sequence"/>
</dbReference>
<gene>
    <name evidence="10" type="ORF">M0812_21348</name>
    <name evidence="11" type="ORF">M0813_24364</name>
</gene>
<dbReference type="GO" id="GO:0071013">
    <property type="term" value="C:catalytic step 2 spliceosome"/>
    <property type="evidence" value="ECO:0007669"/>
    <property type="project" value="TreeGrafter"/>
</dbReference>
<organism evidence="10 12">
    <name type="scientific">Anaeramoeba flamelloides</name>
    <dbReference type="NCBI Taxonomy" id="1746091"/>
    <lineage>
        <taxon>Eukaryota</taxon>
        <taxon>Metamonada</taxon>
        <taxon>Anaeramoebidae</taxon>
        <taxon>Anaeramoeba</taxon>
    </lineage>
</organism>
<dbReference type="PANTHER" id="PTHR13829">
    <property type="entry name" value="SNRNP CORE PROTEIN FAMILY MEMBER"/>
    <property type="match status" value="1"/>
</dbReference>
<protein>
    <submittedName>
        <fullName evidence="10">Snrnp core protein family member</fullName>
    </submittedName>
</protein>
<evidence type="ECO:0000256" key="1">
    <source>
        <dbReference type="ARBA" id="ARBA00004123"/>
    </source>
</evidence>
<dbReference type="SUPFAM" id="SSF50182">
    <property type="entry name" value="Sm-like ribonucleoproteins"/>
    <property type="match status" value="1"/>
</dbReference>
<evidence type="ECO:0000256" key="3">
    <source>
        <dbReference type="ARBA" id="ARBA00022664"/>
    </source>
</evidence>
<feature type="domain" description="Sm" evidence="9">
    <location>
        <begin position="2"/>
        <end position="76"/>
    </location>
</feature>
<dbReference type="GO" id="GO:0005688">
    <property type="term" value="C:U6 snRNP"/>
    <property type="evidence" value="ECO:0007669"/>
    <property type="project" value="TreeGrafter"/>
</dbReference>
<comment type="similarity">
    <text evidence="2">Belongs to the snRNP Sm proteins family.</text>
</comment>
<name>A0AAV7YUK6_9EUKA</name>
<keyword evidence="7" id="KW-0539">Nucleus</keyword>
<comment type="caution">
    <text evidence="10">The sequence shown here is derived from an EMBL/GenBank/DDBJ whole genome shotgun (WGS) entry which is preliminary data.</text>
</comment>
<sequence>MIFYQLFKKLVGKVITVELKNDLIITGLLEKVDQYINLQFANIKIFEPENHPQFASTESCFIRGKSIRYVFLPENTIDNELIQESTKEYHEKRKQN</sequence>
<evidence type="ECO:0000256" key="7">
    <source>
        <dbReference type="ARBA" id="ARBA00023242"/>
    </source>
</evidence>
<dbReference type="InterPro" id="IPR016654">
    <property type="entry name" value="U6_snRNA_Lsm2"/>
</dbReference>
<dbReference type="InterPro" id="IPR010920">
    <property type="entry name" value="LSM_dom_sf"/>
</dbReference>
<dbReference type="EMBL" id="JANTQA010000047">
    <property type="protein sequence ID" value="KAJ3432412.1"/>
    <property type="molecule type" value="Genomic_DNA"/>
</dbReference>
<evidence type="ECO:0000256" key="4">
    <source>
        <dbReference type="ARBA" id="ARBA00022728"/>
    </source>
</evidence>
<evidence type="ECO:0000256" key="6">
    <source>
        <dbReference type="ARBA" id="ARBA00023187"/>
    </source>
</evidence>
<evidence type="ECO:0000313" key="11">
    <source>
        <dbReference type="EMBL" id="KAJ6240364.1"/>
    </source>
</evidence>
<reference evidence="11" key="1">
    <citation type="submission" date="2022-08" db="EMBL/GenBank/DDBJ databases">
        <title>Novel sulfate-reducing endosymbionts in the free-living metamonad Anaeramoeba.</title>
        <authorList>
            <person name="Jerlstrom-Hultqvist J."/>
            <person name="Cepicka I."/>
            <person name="Gallot-Lavallee L."/>
            <person name="Salas-Leiva D."/>
            <person name="Curtis B.A."/>
            <person name="Zahonova K."/>
            <person name="Pipaliya S."/>
            <person name="Dacks J."/>
            <person name="Roger A.J."/>
        </authorList>
    </citation>
    <scope>NUCLEOTIDE SEQUENCE</scope>
    <source>
        <strain evidence="11">Schooner1</strain>
    </source>
</reference>
<reference evidence="10" key="2">
    <citation type="submission" date="2022-08" db="EMBL/GenBank/DDBJ databases">
        <title>Novel sulphate-reducing endosymbionts in the free-living metamonad Anaeramoeba.</title>
        <authorList>
            <person name="Jerlstrom-Hultqvist J."/>
            <person name="Cepicka I."/>
            <person name="Gallot-Lavallee L."/>
            <person name="Salas-Leiva D."/>
            <person name="Curtis B.A."/>
            <person name="Zahonova K."/>
            <person name="Pipaliya S."/>
            <person name="Dacks J."/>
            <person name="Roger A.J."/>
        </authorList>
    </citation>
    <scope>NUCLEOTIDE SEQUENCE</scope>
    <source>
        <strain evidence="10">Busselton2</strain>
    </source>
</reference>
<keyword evidence="4" id="KW-0747">Spliceosome</keyword>
<dbReference type="FunFam" id="2.30.30.100:FF:000053">
    <property type="entry name" value="U6 snRNA-associated Sm-like protein LSm2"/>
    <property type="match status" value="1"/>
</dbReference>
<dbReference type="GO" id="GO:0000932">
    <property type="term" value="C:P-body"/>
    <property type="evidence" value="ECO:0007669"/>
    <property type="project" value="TreeGrafter"/>
</dbReference>
<keyword evidence="13" id="KW-1185">Reference proteome</keyword>
<keyword evidence="5" id="KW-0694">RNA-binding</keyword>
<accession>A0AAV7YUK6</accession>
<dbReference type="PROSITE" id="PS52002">
    <property type="entry name" value="SM"/>
    <property type="match status" value="1"/>
</dbReference>
<dbReference type="AlphaFoldDB" id="A0AAV7YUK6"/>